<dbReference type="SUPFAM" id="SSF50447">
    <property type="entry name" value="Translation proteins"/>
    <property type="match status" value="1"/>
</dbReference>
<dbReference type="Gene3D" id="3.30.70.870">
    <property type="entry name" value="Elongation Factor G (Translational Gtpase), domain 3"/>
    <property type="match status" value="1"/>
</dbReference>
<evidence type="ECO:0000256" key="3">
    <source>
        <dbReference type="ARBA" id="ARBA00022768"/>
    </source>
</evidence>
<name>A0A2U1B8C8_9BACT</name>
<dbReference type="SUPFAM" id="SSF52540">
    <property type="entry name" value="P-loop containing nucleoside triphosphate hydrolases"/>
    <property type="match status" value="1"/>
</dbReference>
<dbReference type="FunFam" id="3.30.70.240:FF:000001">
    <property type="entry name" value="Elongation factor G"/>
    <property type="match status" value="1"/>
</dbReference>
<evidence type="ECO:0000313" key="9">
    <source>
        <dbReference type="Proteomes" id="UP000245959"/>
    </source>
</evidence>
<dbReference type="AlphaFoldDB" id="A0A2U1B8C8"/>
<keyword evidence="2" id="KW-0547">Nucleotide-binding</keyword>
<dbReference type="GO" id="GO:0005525">
    <property type="term" value="F:GTP binding"/>
    <property type="evidence" value="ECO:0007669"/>
    <property type="project" value="UniProtKB-KW"/>
</dbReference>
<dbReference type="InterPro" id="IPR000795">
    <property type="entry name" value="T_Tr_GTP-bd_dom"/>
</dbReference>
<dbReference type="InterPro" id="IPR020568">
    <property type="entry name" value="Ribosomal_Su5_D2-typ_SF"/>
</dbReference>
<evidence type="ECO:0000256" key="6">
    <source>
        <dbReference type="ARBA" id="ARBA00024731"/>
    </source>
</evidence>
<dbReference type="CDD" id="cd01434">
    <property type="entry name" value="EFG_mtEFG1_IV"/>
    <property type="match status" value="1"/>
</dbReference>
<dbReference type="InterPro" id="IPR053905">
    <property type="entry name" value="EF-G-like_DII"/>
</dbReference>
<dbReference type="InterPro" id="IPR047872">
    <property type="entry name" value="EFG_IV"/>
</dbReference>
<comment type="function">
    <text evidence="6">Catalyzes the GTP-dependent ribosomal translocation step during translation elongation. During this step, the ribosome changes from the pre-translocational (PRE) to the post-translocational (POST) state as the newly formed A-site-bound peptidyl-tRNA and P-site-bound deacylated tRNA move to the P and E sites, respectively. Catalyzes the coordinated movement of the two tRNA molecules, the mRNA and conformational changes in the ribosome.</text>
</comment>
<dbReference type="InterPro" id="IPR035647">
    <property type="entry name" value="EFG_III/V"/>
</dbReference>
<dbReference type="SUPFAM" id="SSF54980">
    <property type="entry name" value="EF-G C-terminal domain-like"/>
    <property type="match status" value="2"/>
</dbReference>
<dbReference type="Gene3D" id="3.30.70.240">
    <property type="match status" value="1"/>
</dbReference>
<dbReference type="Pfam" id="PF14492">
    <property type="entry name" value="EFG_III"/>
    <property type="match status" value="1"/>
</dbReference>
<dbReference type="RefSeq" id="WP_116882906.1">
    <property type="nucleotide sequence ID" value="NZ_CABMMC010000259.1"/>
</dbReference>
<evidence type="ECO:0000256" key="5">
    <source>
        <dbReference type="ARBA" id="ARBA00023134"/>
    </source>
</evidence>
<organism evidence="8 9">
    <name type="scientific">Victivallis vadensis</name>
    <dbReference type="NCBI Taxonomy" id="172901"/>
    <lineage>
        <taxon>Bacteria</taxon>
        <taxon>Pseudomonadati</taxon>
        <taxon>Lentisphaerota</taxon>
        <taxon>Lentisphaeria</taxon>
        <taxon>Victivallales</taxon>
        <taxon>Victivallaceae</taxon>
        <taxon>Victivallis</taxon>
    </lineage>
</organism>
<comment type="caution">
    <text evidence="8">The sequence shown here is derived from an EMBL/GenBank/DDBJ whole genome shotgun (WGS) entry which is preliminary data.</text>
</comment>
<dbReference type="InterPro" id="IPR005517">
    <property type="entry name" value="Transl_elong_EFG/EF2_IV"/>
</dbReference>
<reference evidence="8 9" key="1">
    <citation type="submission" date="2018-04" db="EMBL/GenBank/DDBJ databases">
        <title>Genomic Encyclopedia of Type Strains, Phase IV (KMG-IV): sequencing the most valuable type-strain genomes for metagenomic binning, comparative biology and taxonomic classification.</title>
        <authorList>
            <person name="Goeker M."/>
        </authorList>
    </citation>
    <scope>NUCLEOTIDE SEQUENCE [LARGE SCALE GENOMIC DNA]</scope>
    <source>
        <strain evidence="8 9">DSM 14823</strain>
    </source>
</reference>
<dbReference type="GO" id="GO:0003746">
    <property type="term" value="F:translation elongation factor activity"/>
    <property type="evidence" value="ECO:0007669"/>
    <property type="project" value="UniProtKB-KW"/>
</dbReference>
<dbReference type="InterPro" id="IPR027417">
    <property type="entry name" value="P-loop_NTPase"/>
</dbReference>
<feature type="domain" description="Tr-type G" evidence="7">
    <location>
        <begin position="5"/>
        <end position="265"/>
    </location>
</feature>
<evidence type="ECO:0000256" key="4">
    <source>
        <dbReference type="ARBA" id="ARBA00022917"/>
    </source>
</evidence>
<dbReference type="CDD" id="cd04088">
    <property type="entry name" value="EFG_mtEFG_II"/>
    <property type="match status" value="1"/>
</dbReference>
<dbReference type="PANTHER" id="PTHR43261">
    <property type="entry name" value="TRANSLATION ELONGATION FACTOR G-RELATED"/>
    <property type="match status" value="1"/>
</dbReference>
<dbReference type="Pfam" id="PF00679">
    <property type="entry name" value="EFG_C"/>
    <property type="match status" value="1"/>
</dbReference>
<sequence>MTRATECRNFVIAGHAGSGKSTLSELMLYKAGAIGRPGTVDAKNTVSDFMADEQERRASIYSTCMNCMWKNNQFFFVDTPGYGEFIGQAAAAVRAADAALVVIDAIDGPQVGTARAWKMTKERRIPRFALVNRLDKERADFKATLEVMRGNHGRSVIIPLYWPVGSGDSFNRVVNVLFDRDIPAEIADDVAECRGLWLDAIAETDDELMMRYLDGEQLGDEEVLAGLKKSIKLGHTIPVFAGSSVKDVGITELMDAIIELFPTPLSYVTVDGAKRKISEDADAIGIVFKSINDPFIGQLTFVRVVSGIFKGDSDVWNLSRPGVKERIGSMFFMNGKSQTAVHEAGPGSIFAIAKLKDTHVGDTISANQNEKALPGITFPAPVMSYAVSAQKSGDDEKIAAGLHKIIECIPTVRLGRDEQTHEVLLSGMGDQQLAIVAKRLKDQFKVEAVLSTPRVPYRETITGAGDGHYRHKKQTGGAGQFAEVSLKISYNDSGYEFSNDVVGGAIPKNFIPAVEKGINDMLERGPLVGCPVERVRVSVYDGKYHPVDSNEMAFRIAGRMAFKEAMGKASPVLLEPIMRVNIHIPDTYMGDITGDLNHKRGRILGMEVEEGMQVVQAEVPLAEMHKYATELRSMTQGRGSFDMNFVRYEPVPPNLAAEISAKHQAESAEEQ</sequence>
<dbReference type="OrthoDB" id="9801472at2"/>
<dbReference type="Pfam" id="PF22042">
    <property type="entry name" value="EF-G_D2"/>
    <property type="match status" value="1"/>
</dbReference>
<evidence type="ECO:0000313" key="8">
    <source>
        <dbReference type="EMBL" id="PVY44915.1"/>
    </source>
</evidence>
<dbReference type="Pfam" id="PF03764">
    <property type="entry name" value="EFG_IV"/>
    <property type="match status" value="1"/>
</dbReference>
<dbReference type="CDD" id="cd03713">
    <property type="entry name" value="EFG_mtEFG_C"/>
    <property type="match status" value="1"/>
</dbReference>
<dbReference type="InterPro" id="IPR035649">
    <property type="entry name" value="EFG_V"/>
</dbReference>
<dbReference type="GO" id="GO:0032790">
    <property type="term" value="P:ribosome disassembly"/>
    <property type="evidence" value="ECO:0007669"/>
    <property type="project" value="TreeGrafter"/>
</dbReference>
<dbReference type="NCBIfam" id="NF009381">
    <property type="entry name" value="PRK12740.1-5"/>
    <property type="match status" value="1"/>
</dbReference>
<dbReference type="InterPro" id="IPR041095">
    <property type="entry name" value="EFG_II"/>
</dbReference>
<keyword evidence="4" id="KW-0648">Protein biosynthesis</keyword>
<dbReference type="SMART" id="SM00838">
    <property type="entry name" value="EFG_C"/>
    <property type="match status" value="1"/>
</dbReference>
<dbReference type="Pfam" id="PF00009">
    <property type="entry name" value="GTP_EFTU"/>
    <property type="match status" value="1"/>
</dbReference>
<keyword evidence="9" id="KW-1185">Reference proteome</keyword>
<dbReference type="GO" id="GO:0003924">
    <property type="term" value="F:GTPase activity"/>
    <property type="evidence" value="ECO:0007669"/>
    <property type="project" value="InterPro"/>
</dbReference>
<dbReference type="Gene3D" id="3.30.230.10">
    <property type="match status" value="1"/>
</dbReference>
<dbReference type="PROSITE" id="PS51722">
    <property type="entry name" value="G_TR_2"/>
    <property type="match status" value="1"/>
</dbReference>
<dbReference type="GeneID" id="78294229"/>
<dbReference type="InterPro" id="IPR000640">
    <property type="entry name" value="EFG_V-like"/>
</dbReference>
<dbReference type="InterPro" id="IPR014721">
    <property type="entry name" value="Ribsml_uS5_D2-typ_fold_subgr"/>
</dbReference>
<dbReference type="FunFam" id="3.30.230.10:FF:000003">
    <property type="entry name" value="Elongation factor G"/>
    <property type="match status" value="1"/>
</dbReference>
<dbReference type="InterPro" id="IPR009000">
    <property type="entry name" value="Transl_B-barrel_sf"/>
</dbReference>
<evidence type="ECO:0000256" key="2">
    <source>
        <dbReference type="ARBA" id="ARBA00022741"/>
    </source>
</evidence>
<keyword evidence="3 8" id="KW-0251">Elongation factor</keyword>
<dbReference type="Proteomes" id="UP000245959">
    <property type="component" value="Unassembled WGS sequence"/>
</dbReference>
<keyword evidence="5" id="KW-0342">GTP-binding</keyword>
<accession>A0A2U1B8C8</accession>
<dbReference type="SUPFAM" id="SSF54211">
    <property type="entry name" value="Ribosomal protein S5 domain 2-like"/>
    <property type="match status" value="1"/>
</dbReference>
<proteinExistence type="predicted"/>
<evidence type="ECO:0000259" key="7">
    <source>
        <dbReference type="PROSITE" id="PS51722"/>
    </source>
</evidence>
<dbReference type="Gene3D" id="3.40.50.300">
    <property type="entry name" value="P-loop containing nucleotide triphosphate hydrolases"/>
    <property type="match status" value="1"/>
</dbReference>
<dbReference type="SMART" id="SM00889">
    <property type="entry name" value="EFG_IV"/>
    <property type="match status" value="1"/>
</dbReference>
<dbReference type="EMBL" id="QEKH01000004">
    <property type="protein sequence ID" value="PVY44915.1"/>
    <property type="molecule type" value="Genomic_DNA"/>
</dbReference>
<dbReference type="Gene3D" id="2.40.30.10">
    <property type="entry name" value="Translation factors"/>
    <property type="match status" value="1"/>
</dbReference>
<evidence type="ECO:0000256" key="1">
    <source>
        <dbReference type="ARBA" id="ARBA00017872"/>
    </source>
</evidence>
<protein>
    <recommendedName>
        <fullName evidence="1">Elongation factor G</fullName>
    </recommendedName>
</protein>
<gene>
    <name evidence="8" type="ORF">C8D82_10459</name>
</gene>
<dbReference type="NCBIfam" id="NF009891">
    <property type="entry name" value="PRK13351.1-1"/>
    <property type="match status" value="1"/>
</dbReference>
<dbReference type="PANTHER" id="PTHR43261:SF6">
    <property type="entry name" value="ELONGATION FACTOR G-LIKE PROTEIN"/>
    <property type="match status" value="1"/>
</dbReference>